<dbReference type="PANTHER" id="PTHR33064:SF37">
    <property type="entry name" value="RIBONUCLEASE H"/>
    <property type="match status" value="1"/>
</dbReference>
<reference evidence="1" key="1">
    <citation type="submission" date="2021-02" db="EMBL/GenBank/DDBJ databases">
        <authorList>
            <person name="Nowell W R."/>
        </authorList>
    </citation>
    <scope>NUCLEOTIDE SEQUENCE</scope>
</reference>
<evidence type="ECO:0000313" key="2">
    <source>
        <dbReference type="Proteomes" id="UP000663838"/>
    </source>
</evidence>
<gene>
    <name evidence="1" type="ORF">TOA249_LOCUS16526</name>
</gene>
<dbReference type="InterPro" id="IPR043128">
    <property type="entry name" value="Rev_trsase/Diguanyl_cyclase"/>
</dbReference>
<dbReference type="CDD" id="cd00303">
    <property type="entry name" value="retropepsin_like"/>
    <property type="match status" value="1"/>
</dbReference>
<comment type="caution">
    <text evidence="1">The sequence shown here is derived from an EMBL/GenBank/DDBJ whole genome shotgun (WGS) entry which is preliminary data.</text>
</comment>
<dbReference type="Proteomes" id="UP000663838">
    <property type="component" value="Unassembled WGS sequence"/>
</dbReference>
<dbReference type="InterPro" id="IPR043502">
    <property type="entry name" value="DNA/RNA_pol_sf"/>
</dbReference>
<dbReference type="EMBL" id="CAJOBS010001131">
    <property type="protein sequence ID" value="CAF4692204.1"/>
    <property type="molecule type" value="Genomic_DNA"/>
</dbReference>
<dbReference type="InterPro" id="IPR051320">
    <property type="entry name" value="Viral_Replic_Matur_Polypro"/>
</dbReference>
<accession>A0A821I278</accession>
<name>A0A821I278_9BILA</name>
<evidence type="ECO:0000313" key="1">
    <source>
        <dbReference type="EMBL" id="CAF4692204.1"/>
    </source>
</evidence>
<protein>
    <submittedName>
        <fullName evidence="1">Uncharacterized protein</fullName>
    </submittedName>
</protein>
<proteinExistence type="predicted"/>
<dbReference type="FunFam" id="3.30.70.270:FF:000020">
    <property type="entry name" value="Transposon Tf2-6 polyprotein-like Protein"/>
    <property type="match status" value="1"/>
</dbReference>
<dbReference type="Pfam" id="PF08284">
    <property type="entry name" value="RVP_2"/>
    <property type="match status" value="1"/>
</dbReference>
<dbReference type="AlphaFoldDB" id="A0A821I278"/>
<dbReference type="InterPro" id="IPR021109">
    <property type="entry name" value="Peptidase_aspartic_dom_sf"/>
</dbReference>
<dbReference type="SUPFAM" id="SSF56672">
    <property type="entry name" value="DNA/RNA polymerases"/>
    <property type="match status" value="1"/>
</dbReference>
<sequence>MLARQGAKRLLDAKSQQLFYIDITFADLITVAPIVYRPIELIMAEKTVATLLSKTLEQIPKYSGKPDQDADEWMKDLTDTFHMTNITESQALKIISTFLEGHSKQWFIENITIFEFWNYSRQHFIKPIEQRHVTIQNIQKSNPPLIFANTLVNGSRIHRMIDAEVTHSFITQRVLSTLYHSTIPSCDRIVQLGDGQTILKIVGEVQLLLQFDKIFTLLNVLVVKTMNTDFILGSDWCTNNAARIYYEKKTNDVLIFSLNFNEHKKKHLIEILSILSKANFQVNPDNCSIAVYEIDFLSHTINKQFIKSDGIKITAIIAFPAPTTFKEANEFVSQINWYRKFIPNFARIAVPLHEVTNKTKHSRHEFKWGPGQHHSFDEFKRILTTYPLFLEYPDLLTPFILTMNAIMSGNICHAISIINGLNYAEFTDDQKVSIISAYVNSDARIWLLENMFVLDSWSTFIQEFKKEFAPTLLKEDAMPQANECVYELDKTMLYYDMVLKRNKIVNYWKKEVHLDYFNIKLVELNNIVLLNMCTVESDENNCEMDWLDGCETWFIHDELSQQCQFIRSKQPIYVKLET</sequence>
<organism evidence="1 2">
    <name type="scientific">Rotaria socialis</name>
    <dbReference type="NCBI Taxonomy" id="392032"/>
    <lineage>
        <taxon>Eukaryota</taxon>
        <taxon>Metazoa</taxon>
        <taxon>Spiralia</taxon>
        <taxon>Gnathifera</taxon>
        <taxon>Rotifera</taxon>
        <taxon>Eurotatoria</taxon>
        <taxon>Bdelloidea</taxon>
        <taxon>Philodinida</taxon>
        <taxon>Philodinidae</taxon>
        <taxon>Rotaria</taxon>
    </lineage>
</organism>
<dbReference type="Gene3D" id="2.40.70.10">
    <property type="entry name" value="Acid Proteases"/>
    <property type="match status" value="1"/>
</dbReference>
<dbReference type="Gene3D" id="3.30.70.270">
    <property type="match status" value="1"/>
</dbReference>
<dbReference type="PANTHER" id="PTHR33064">
    <property type="entry name" value="POL PROTEIN"/>
    <property type="match status" value="1"/>
</dbReference>